<dbReference type="KEGG" id="bcop:JD108_04030"/>
<dbReference type="AlphaFoldDB" id="A0A7T5EM30"/>
<dbReference type="InterPro" id="IPR058627">
    <property type="entry name" value="MdtA-like_C"/>
</dbReference>
<feature type="domain" description="Multidrug resistance protein MdtA-like C-terminal permuted SH3" evidence="3">
    <location>
        <begin position="342"/>
        <end position="399"/>
    </location>
</feature>
<sequence length="412" mass="44399">MKKWVGLTLAALLLAGCEKLDQNVQQMKKRFEEEAVVKVKTVKAYTVEQQEGLTQEISGVVSPLKELSLSFGRSGQISRIMVQKGSAVKQGQVLAALDTSLFQQEVTAAQGQVASASIRRAQALQGPEQHELETQRLQVEKARQNAAKAAEEHAQAKILYANGAISKDELDRQALADKQAALQLQEQQIRYDTLRQGADKLEVEAANAAVQQAHVQLSRAQQEAADALLKAPFSGIVASISQTESERTGPGQEVLRLVDTSGWLVTLQVDSSQIGSWQTGKKVIVKAADGSEAEGVTTFVAPVLDTSTGTYPVEVTVRDKAEHWRGGMAVTCVYEVKTEGSLLVPISSVGVAEESYYVMKIDDNSIKKAPVVVGNLYGTFYEVLEGLEPGDQIVSSGLSYVVDGEAVKVADE</sequence>
<dbReference type="Gene3D" id="2.40.420.20">
    <property type="match status" value="1"/>
</dbReference>
<reference evidence="4 6" key="1">
    <citation type="submission" date="2020-12" db="EMBL/GenBank/DDBJ databases">
        <title>strain FJAT-54423T represents a novel species of the genus Brevibacillus.</title>
        <authorList>
            <person name="Tang R."/>
        </authorList>
    </citation>
    <scope>NUCLEOTIDE SEQUENCE [LARGE SCALE GENOMIC DNA]</scope>
    <source>
        <strain evidence="4 6">FJAT-54423</strain>
    </source>
</reference>
<dbReference type="NCBIfam" id="TIGR01730">
    <property type="entry name" value="RND_mfp"/>
    <property type="match status" value="1"/>
</dbReference>
<dbReference type="InterPro" id="IPR006143">
    <property type="entry name" value="RND_pump_MFP"/>
</dbReference>
<feature type="coiled-coil region" evidence="2">
    <location>
        <begin position="184"/>
        <end position="230"/>
    </location>
</feature>
<dbReference type="Pfam" id="PF25967">
    <property type="entry name" value="RND-MFP_C"/>
    <property type="match status" value="1"/>
</dbReference>
<dbReference type="RefSeq" id="WP_198828640.1">
    <property type="nucleotide sequence ID" value="NZ_CP066308.1"/>
</dbReference>
<keyword evidence="2" id="KW-0175">Coiled coil</keyword>
<dbReference type="PROSITE" id="PS51257">
    <property type="entry name" value="PROKAR_LIPOPROTEIN"/>
    <property type="match status" value="1"/>
</dbReference>
<dbReference type="Gene3D" id="2.40.50.100">
    <property type="match status" value="1"/>
</dbReference>
<accession>A0A7T5EM30</accession>
<feature type="coiled-coil region" evidence="2">
    <location>
        <begin position="132"/>
        <end position="159"/>
    </location>
</feature>
<dbReference type="SUPFAM" id="SSF111369">
    <property type="entry name" value="HlyD-like secretion proteins"/>
    <property type="match status" value="2"/>
</dbReference>
<dbReference type="PANTHER" id="PTHR30469">
    <property type="entry name" value="MULTIDRUG RESISTANCE PROTEIN MDTA"/>
    <property type="match status" value="1"/>
</dbReference>
<name>A0A7T5EM30_9BACL</name>
<evidence type="ECO:0000256" key="1">
    <source>
        <dbReference type="ARBA" id="ARBA00009477"/>
    </source>
</evidence>
<dbReference type="EMBL" id="CP073708">
    <property type="protein sequence ID" value="QUO42198.1"/>
    <property type="molecule type" value="Genomic_DNA"/>
</dbReference>
<proteinExistence type="inferred from homology"/>
<evidence type="ECO:0000259" key="3">
    <source>
        <dbReference type="Pfam" id="PF25967"/>
    </source>
</evidence>
<dbReference type="Proteomes" id="UP000595847">
    <property type="component" value="Chromosome"/>
</dbReference>
<evidence type="ECO:0000313" key="4">
    <source>
        <dbReference type="EMBL" id="QQE75110.1"/>
    </source>
</evidence>
<dbReference type="Gene3D" id="2.40.30.170">
    <property type="match status" value="1"/>
</dbReference>
<evidence type="ECO:0000313" key="6">
    <source>
        <dbReference type="Proteomes" id="UP000595847"/>
    </source>
</evidence>
<dbReference type="PANTHER" id="PTHR30469:SF15">
    <property type="entry name" value="HLYD FAMILY OF SECRETION PROTEINS"/>
    <property type="match status" value="1"/>
</dbReference>
<reference evidence="5" key="2">
    <citation type="submission" date="2021-04" db="EMBL/GenBank/DDBJ databases">
        <title>Brevibacillus composti FJAT-54423, complete genome.</title>
        <authorList>
            <person name="Tang R."/>
        </authorList>
    </citation>
    <scope>NUCLEOTIDE SEQUENCE</scope>
    <source>
        <strain evidence="5">FJAT-54424</strain>
    </source>
</reference>
<comment type="similarity">
    <text evidence="1">Belongs to the membrane fusion protein (MFP) (TC 8.A.1) family.</text>
</comment>
<evidence type="ECO:0000313" key="5">
    <source>
        <dbReference type="EMBL" id="QUO42198.1"/>
    </source>
</evidence>
<gene>
    <name evidence="4" type="ORF">JD108_04030</name>
    <name evidence="5" type="ORF">KDJ56_04030</name>
</gene>
<dbReference type="Proteomes" id="UP000677234">
    <property type="component" value="Chromosome"/>
</dbReference>
<protein>
    <submittedName>
        <fullName evidence="4">Efflux RND transporter periplasmic adaptor subunit</fullName>
    </submittedName>
</protein>
<evidence type="ECO:0000256" key="2">
    <source>
        <dbReference type="SAM" id="Coils"/>
    </source>
</evidence>
<dbReference type="EMBL" id="CP066308">
    <property type="protein sequence ID" value="QQE75110.1"/>
    <property type="molecule type" value="Genomic_DNA"/>
</dbReference>
<organism evidence="4 6">
    <name type="scientific">Brevibacillus composti</name>
    <dbReference type="NCBI Taxonomy" id="2796470"/>
    <lineage>
        <taxon>Bacteria</taxon>
        <taxon>Bacillati</taxon>
        <taxon>Bacillota</taxon>
        <taxon>Bacilli</taxon>
        <taxon>Bacillales</taxon>
        <taxon>Paenibacillaceae</taxon>
        <taxon>Brevibacillus</taxon>
    </lineage>
</organism>
<dbReference type="GO" id="GO:1990281">
    <property type="term" value="C:efflux pump complex"/>
    <property type="evidence" value="ECO:0007669"/>
    <property type="project" value="TreeGrafter"/>
</dbReference>
<keyword evidence="7" id="KW-1185">Reference proteome</keyword>
<dbReference type="GO" id="GO:0015562">
    <property type="term" value="F:efflux transmembrane transporter activity"/>
    <property type="evidence" value="ECO:0007669"/>
    <property type="project" value="TreeGrafter"/>
</dbReference>
<evidence type="ECO:0000313" key="7">
    <source>
        <dbReference type="Proteomes" id="UP000677234"/>
    </source>
</evidence>